<sequence length="528" mass="57927">MFVLLLSLAATAQAALYDTVIKTKYGLVQGAPALNSTFGSNLPGWENITAWKGIPYASPPTGENRWRIPRDPEPWDGILNATSFGDACAFADAVEDFPQSEDCLTVNIWTSAESTDEKRPVMVWSYGATTAARMSWYDGGGMASKGVVYVSYNYRTGPFGWLSLPELSDEMEPFSGVKSSGNWGLLDQIQILKWVQENIEAFGGDPNQVVHAGESFGSAASYHTLNSPLAKGLMHGVIAESGIKDPYDPATATFANAYYNLSYAYDFSQIYMDSLNVSSVAELRNLTTDELMTGTGVDAFYGFAPVMDYWAIPSTYEGSVRWGPQNDVPLIVGNNHDEDGVQLGLNLTESTYINETETTYGADAAATFLASFPAQNASSAGDAYNAMQRAIYTTSTWEYCDKFTSSAQSPVYYYFWTHSPPGQTEGAYHGSEVFYVLNTLYGGELPYTAEDYAIADYVSSYWANFVKTLNPNIGGSYTNGSLTFWPAYSSTENVQFEIGDAYGNVEVADQDVMDAVDEYFHWAMPDPW</sequence>
<dbReference type="InterPro" id="IPR002018">
    <property type="entry name" value="CarbesteraseB"/>
</dbReference>
<dbReference type="Pfam" id="PF00135">
    <property type="entry name" value="COesterase"/>
    <property type="match status" value="1"/>
</dbReference>
<dbReference type="EMBL" id="KV878370">
    <property type="protein sequence ID" value="OJJ42072.1"/>
    <property type="molecule type" value="Genomic_DNA"/>
</dbReference>
<dbReference type="VEuPathDB" id="FungiDB:ASPZODRAFT_155521"/>
<dbReference type="RefSeq" id="XP_022576582.1">
    <property type="nucleotide sequence ID" value="XM_022726223.1"/>
</dbReference>
<dbReference type="AlphaFoldDB" id="A0A1L9S4I7"/>
<name>A0A1L9S4I7_9EURO</name>
<keyword evidence="3" id="KW-1185">Reference proteome</keyword>
<reference evidence="3" key="1">
    <citation type="journal article" date="2017" name="Genome Biol.">
        <title>Comparative genomics reveals high biological diversity and specific adaptations in the industrially and medically important fungal genus Aspergillus.</title>
        <authorList>
            <person name="de Vries R.P."/>
            <person name="Riley R."/>
            <person name="Wiebenga A."/>
            <person name="Aguilar-Osorio G."/>
            <person name="Amillis S."/>
            <person name="Uchima C.A."/>
            <person name="Anderluh G."/>
            <person name="Asadollahi M."/>
            <person name="Askin M."/>
            <person name="Barry K."/>
            <person name="Battaglia E."/>
            <person name="Bayram O."/>
            <person name="Benocci T."/>
            <person name="Braus-Stromeyer S.A."/>
            <person name="Caldana C."/>
            <person name="Canovas D."/>
            <person name="Cerqueira G.C."/>
            <person name="Chen F."/>
            <person name="Chen W."/>
            <person name="Choi C."/>
            <person name="Clum A."/>
            <person name="Dos Santos R.A."/>
            <person name="Damasio A.R."/>
            <person name="Diallinas G."/>
            <person name="Emri T."/>
            <person name="Fekete E."/>
            <person name="Flipphi M."/>
            <person name="Freyberg S."/>
            <person name="Gallo A."/>
            <person name="Gournas C."/>
            <person name="Habgood R."/>
            <person name="Hainaut M."/>
            <person name="Harispe M.L."/>
            <person name="Henrissat B."/>
            <person name="Hilden K.S."/>
            <person name="Hope R."/>
            <person name="Hossain A."/>
            <person name="Karabika E."/>
            <person name="Karaffa L."/>
            <person name="Karanyi Z."/>
            <person name="Krasevec N."/>
            <person name="Kuo A."/>
            <person name="Kusch H."/>
            <person name="LaButti K."/>
            <person name="Lagendijk E.L."/>
            <person name="Lapidus A."/>
            <person name="Levasseur A."/>
            <person name="Lindquist E."/>
            <person name="Lipzen A."/>
            <person name="Logrieco A.F."/>
            <person name="MacCabe A."/>
            <person name="Maekelae M.R."/>
            <person name="Malavazi I."/>
            <person name="Melin P."/>
            <person name="Meyer V."/>
            <person name="Mielnichuk N."/>
            <person name="Miskei M."/>
            <person name="Molnar A.P."/>
            <person name="Mule G."/>
            <person name="Ngan C.Y."/>
            <person name="Orejas M."/>
            <person name="Orosz E."/>
            <person name="Ouedraogo J.P."/>
            <person name="Overkamp K.M."/>
            <person name="Park H.-S."/>
            <person name="Perrone G."/>
            <person name="Piumi F."/>
            <person name="Punt P.J."/>
            <person name="Ram A.F."/>
            <person name="Ramon A."/>
            <person name="Rauscher S."/>
            <person name="Record E."/>
            <person name="Riano-Pachon D.M."/>
            <person name="Robert V."/>
            <person name="Roehrig J."/>
            <person name="Ruller R."/>
            <person name="Salamov A."/>
            <person name="Salih N.S."/>
            <person name="Samson R.A."/>
            <person name="Sandor E."/>
            <person name="Sanguinetti M."/>
            <person name="Schuetze T."/>
            <person name="Sepcic K."/>
            <person name="Shelest E."/>
            <person name="Sherlock G."/>
            <person name="Sophianopoulou V."/>
            <person name="Squina F.M."/>
            <person name="Sun H."/>
            <person name="Susca A."/>
            <person name="Todd R.B."/>
            <person name="Tsang A."/>
            <person name="Unkles S.E."/>
            <person name="van de Wiele N."/>
            <person name="van Rossen-Uffink D."/>
            <person name="Oliveira J.V."/>
            <person name="Vesth T.C."/>
            <person name="Visser J."/>
            <person name="Yu J.-H."/>
            <person name="Zhou M."/>
            <person name="Andersen M.R."/>
            <person name="Archer D.B."/>
            <person name="Baker S.E."/>
            <person name="Benoit I."/>
            <person name="Brakhage A.A."/>
            <person name="Braus G.H."/>
            <person name="Fischer R."/>
            <person name="Frisvad J.C."/>
            <person name="Goldman G.H."/>
            <person name="Houbraken J."/>
            <person name="Oakley B."/>
            <person name="Pocsi I."/>
            <person name="Scazzocchio C."/>
            <person name="Seiboth B."/>
            <person name="vanKuyk P.A."/>
            <person name="Wortman J."/>
            <person name="Dyer P.S."/>
            <person name="Grigoriev I.V."/>
        </authorList>
    </citation>
    <scope>NUCLEOTIDE SEQUENCE [LARGE SCALE GENOMIC DNA]</scope>
    <source>
        <strain evidence="3">CBS 506.65</strain>
    </source>
</reference>
<dbReference type="Gene3D" id="3.40.50.1820">
    <property type="entry name" value="alpha/beta hydrolase"/>
    <property type="match status" value="1"/>
</dbReference>
<evidence type="ECO:0000313" key="3">
    <source>
        <dbReference type="Proteomes" id="UP000184188"/>
    </source>
</evidence>
<dbReference type="OrthoDB" id="408631at2759"/>
<evidence type="ECO:0000259" key="1">
    <source>
        <dbReference type="Pfam" id="PF00135"/>
    </source>
</evidence>
<gene>
    <name evidence="2" type="ORF">ASPZODRAFT_155521</name>
</gene>
<organism evidence="2 3">
    <name type="scientific">Penicilliopsis zonata CBS 506.65</name>
    <dbReference type="NCBI Taxonomy" id="1073090"/>
    <lineage>
        <taxon>Eukaryota</taxon>
        <taxon>Fungi</taxon>
        <taxon>Dikarya</taxon>
        <taxon>Ascomycota</taxon>
        <taxon>Pezizomycotina</taxon>
        <taxon>Eurotiomycetes</taxon>
        <taxon>Eurotiomycetidae</taxon>
        <taxon>Eurotiales</taxon>
        <taxon>Aspergillaceae</taxon>
        <taxon>Penicilliopsis</taxon>
    </lineage>
</organism>
<feature type="domain" description="Carboxylesterase type B" evidence="1">
    <location>
        <begin position="18"/>
        <end position="499"/>
    </location>
</feature>
<dbReference type="InterPro" id="IPR029058">
    <property type="entry name" value="AB_hydrolase_fold"/>
</dbReference>
<accession>A0A1L9S4I7</accession>
<proteinExistence type="predicted"/>
<dbReference type="InterPro" id="IPR050309">
    <property type="entry name" value="Type-B_Carboxylest/Lipase"/>
</dbReference>
<evidence type="ECO:0000313" key="2">
    <source>
        <dbReference type="EMBL" id="OJJ42072.1"/>
    </source>
</evidence>
<dbReference type="PANTHER" id="PTHR11559">
    <property type="entry name" value="CARBOXYLESTERASE"/>
    <property type="match status" value="1"/>
</dbReference>
<dbReference type="Proteomes" id="UP000184188">
    <property type="component" value="Unassembled WGS sequence"/>
</dbReference>
<protein>
    <recommendedName>
        <fullName evidence="1">Carboxylesterase type B domain-containing protein</fullName>
    </recommendedName>
</protein>
<dbReference type="SUPFAM" id="SSF53474">
    <property type="entry name" value="alpha/beta-Hydrolases"/>
    <property type="match status" value="1"/>
</dbReference>
<dbReference type="GeneID" id="34612687"/>
<dbReference type="STRING" id="1073090.A0A1L9S4I7"/>